<dbReference type="AlphaFoldDB" id="A0A437Q928"/>
<proteinExistence type="predicted"/>
<comment type="caution">
    <text evidence="2">The sequence shown here is derived from an EMBL/GenBank/DDBJ whole genome shotgun (WGS) entry which is preliminary data.</text>
</comment>
<dbReference type="Proteomes" id="UP000282818">
    <property type="component" value="Unassembled WGS sequence"/>
</dbReference>
<evidence type="ECO:0000313" key="3">
    <source>
        <dbReference type="Proteomes" id="UP000282818"/>
    </source>
</evidence>
<feature type="transmembrane region" description="Helical" evidence="1">
    <location>
        <begin position="18"/>
        <end position="38"/>
    </location>
</feature>
<feature type="transmembrane region" description="Helical" evidence="1">
    <location>
        <begin position="86"/>
        <end position="105"/>
    </location>
</feature>
<protein>
    <submittedName>
        <fullName evidence="2">Uncharacterized protein</fullName>
    </submittedName>
</protein>
<keyword evidence="1" id="KW-0812">Transmembrane</keyword>
<evidence type="ECO:0000313" key="2">
    <source>
        <dbReference type="EMBL" id="RVU31015.1"/>
    </source>
</evidence>
<evidence type="ECO:0000256" key="1">
    <source>
        <dbReference type="SAM" id="Phobius"/>
    </source>
</evidence>
<organism evidence="2 3">
    <name type="scientific">Neptunomonas marina</name>
    <dbReference type="NCBI Taxonomy" id="1815562"/>
    <lineage>
        <taxon>Bacteria</taxon>
        <taxon>Pseudomonadati</taxon>
        <taxon>Pseudomonadota</taxon>
        <taxon>Gammaproteobacteria</taxon>
        <taxon>Oceanospirillales</taxon>
        <taxon>Oceanospirillaceae</taxon>
        <taxon>Neptunomonas</taxon>
    </lineage>
</organism>
<name>A0A437Q928_9GAMM</name>
<keyword evidence="1" id="KW-1133">Transmembrane helix</keyword>
<dbReference type="EMBL" id="SACQ01000003">
    <property type="protein sequence ID" value="RVU31015.1"/>
    <property type="molecule type" value="Genomic_DNA"/>
</dbReference>
<sequence length="114" mass="13013">MGSLFACHPNCSLQSLALVDWLAVVALCFAIIFVFTVWRQWAFSHSQYPAASIRWHIPRFIYIAVVLALLTIPAVWWLFGYTGVKLFGQFGFPVLAIVGYILWLLSSEEHDKNH</sequence>
<gene>
    <name evidence="2" type="ORF">EOE65_08370</name>
</gene>
<feature type="transmembrane region" description="Helical" evidence="1">
    <location>
        <begin position="59"/>
        <end position="80"/>
    </location>
</feature>
<reference evidence="2 3" key="1">
    <citation type="submission" date="2019-01" db="EMBL/GenBank/DDBJ databases">
        <authorList>
            <person name="Chen W.-M."/>
        </authorList>
    </citation>
    <scope>NUCLEOTIDE SEQUENCE [LARGE SCALE GENOMIC DNA]</scope>
    <source>
        <strain evidence="2 3">HPM-16</strain>
    </source>
</reference>
<accession>A0A437Q928</accession>
<dbReference type="RefSeq" id="WP_127693860.1">
    <property type="nucleotide sequence ID" value="NZ_SACQ01000003.1"/>
</dbReference>
<keyword evidence="1" id="KW-0472">Membrane</keyword>
<keyword evidence="3" id="KW-1185">Reference proteome</keyword>